<organism evidence="1 2">
    <name type="scientific">Candidatus Marithioploca araucensis</name>
    <dbReference type="NCBI Taxonomy" id="70273"/>
    <lineage>
        <taxon>Bacteria</taxon>
        <taxon>Pseudomonadati</taxon>
        <taxon>Pseudomonadota</taxon>
        <taxon>Gammaproteobacteria</taxon>
        <taxon>Thiotrichales</taxon>
        <taxon>Thiotrichaceae</taxon>
        <taxon>Candidatus Marithioploca</taxon>
    </lineage>
</organism>
<proteinExistence type="predicted"/>
<evidence type="ECO:0000313" key="2">
    <source>
        <dbReference type="Proteomes" id="UP001171945"/>
    </source>
</evidence>
<comment type="caution">
    <text evidence="1">The sequence shown here is derived from an EMBL/GenBank/DDBJ whole genome shotgun (WGS) entry which is preliminary data.</text>
</comment>
<dbReference type="Proteomes" id="UP001171945">
    <property type="component" value="Unassembled WGS sequence"/>
</dbReference>
<sequence>MVGKKKTLPTLQKNGVVQSRVGNVLLLPTFSLNGGQEKDLAHPTKKRSRTK</sequence>
<reference evidence="1" key="1">
    <citation type="submission" date="2023-06" db="EMBL/GenBank/DDBJ databases">
        <title>Uncultivated large filamentous bacteria from sulfidic sediments reveal new species and different genomic features in energy metabolism and defense.</title>
        <authorList>
            <person name="Fonseca A."/>
        </authorList>
    </citation>
    <scope>NUCLEOTIDE SEQUENCE</scope>
    <source>
        <strain evidence="1">HSG4</strain>
    </source>
</reference>
<evidence type="ECO:0000313" key="1">
    <source>
        <dbReference type="EMBL" id="MDM8562191.1"/>
    </source>
</evidence>
<gene>
    <name evidence="1" type="ORF">QUF54_02435</name>
</gene>
<keyword evidence="2" id="KW-1185">Reference proteome</keyword>
<accession>A0ABT7VR96</accession>
<name>A0ABT7VR96_9GAMM</name>
<dbReference type="EMBL" id="JAUCGM010000082">
    <property type="protein sequence ID" value="MDM8562191.1"/>
    <property type="molecule type" value="Genomic_DNA"/>
</dbReference>
<protein>
    <submittedName>
        <fullName evidence="1">Uncharacterized protein</fullName>
    </submittedName>
</protein>